<evidence type="ECO:0000313" key="3">
    <source>
        <dbReference type="Proteomes" id="UP000750711"/>
    </source>
</evidence>
<keyword evidence="3" id="KW-1185">Reference proteome</keyword>
<reference evidence="2" key="1">
    <citation type="submission" date="2021-03" db="EMBL/GenBank/DDBJ databases">
        <title>Comparative genomics and phylogenomic investigation of the class Geoglossomycetes provide insights into ecological specialization and systematics.</title>
        <authorList>
            <person name="Melie T."/>
            <person name="Pirro S."/>
            <person name="Miller A.N."/>
            <person name="Quandt A."/>
        </authorList>
    </citation>
    <scope>NUCLEOTIDE SEQUENCE</scope>
    <source>
        <strain evidence="2">CAQ_001_2017</strain>
    </source>
</reference>
<organism evidence="2 3">
    <name type="scientific">Trichoglossum hirsutum</name>
    <dbReference type="NCBI Taxonomy" id="265104"/>
    <lineage>
        <taxon>Eukaryota</taxon>
        <taxon>Fungi</taxon>
        <taxon>Dikarya</taxon>
        <taxon>Ascomycota</taxon>
        <taxon>Pezizomycotina</taxon>
        <taxon>Geoglossomycetes</taxon>
        <taxon>Geoglossales</taxon>
        <taxon>Geoglossaceae</taxon>
        <taxon>Trichoglossum</taxon>
    </lineage>
</organism>
<evidence type="ECO:0000313" key="2">
    <source>
        <dbReference type="EMBL" id="KAH0564989.1"/>
    </source>
</evidence>
<dbReference type="EMBL" id="JAGHQM010000151">
    <property type="protein sequence ID" value="KAH0564989.1"/>
    <property type="molecule type" value="Genomic_DNA"/>
</dbReference>
<protein>
    <submittedName>
        <fullName evidence="2">Uncharacterized protein</fullName>
    </submittedName>
</protein>
<name>A0A9P8LGI3_9PEZI</name>
<sequence>MRSKKYCITSIIGGNSFIRRKETLLGDKGPRPNRTESTSSLASRSNKLSNFFCSQHQCFDCEQKTANVGSMVFRCHWWERGYCEDCMDWDKTQLVGDSLIEYELLDFPPVDQAYYIVCSSCTEHHQEDEQVWRYCEYMRRTFGKHYQDFLEDTSAPPLSTTEDLTDVTTAVSSMVHTPHAETMDLDGISRTGPKSLSSPGKRKSTGEHP</sequence>
<proteinExistence type="predicted"/>
<comment type="caution">
    <text evidence="2">The sequence shown here is derived from an EMBL/GenBank/DDBJ whole genome shotgun (WGS) entry which is preliminary data.</text>
</comment>
<dbReference type="Proteomes" id="UP000750711">
    <property type="component" value="Unassembled WGS sequence"/>
</dbReference>
<gene>
    <name evidence="2" type="ORF">GP486_001621</name>
</gene>
<evidence type="ECO:0000256" key="1">
    <source>
        <dbReference type="SAM" id="MobiDB-lite"/>
    </source>
</evidence>
<dbReference type="AlphaFoldDB" id="A0A9P8LGI3"/>
<accession>A0A9P8LGI3</accession>
<feature type="region of interest" description="Disordered" evidence="1">
    <location>
        <begin position="179"/>
        <end position="209"/>
    </location>
</feature>